<proteinExistence type="predicted"/>
<reference evidence="2" key="1">
    <citation type="journal article" date="2023" name="Plant J.">
        <title>Genome sequences and population genomics provide insights into the demographic history, inbreeding, and mutation load of two 'living fossil' tree species of Dipteronia.</title>
        <authorList>
            <person name="Feng Y."/>
            <person name="Comes H.P."/>
            <person name="Chen J."/>
            <person name="Zhu S."/>
            <person name="Lu R."/>
            <person name="Zhang X."/>
            <person name="Li P."/>
            <person name="Qiu J."/>
            <person name="Olsen K.M."/>
            <person name="Qiu Y."/>
        </authorList>
    </citation>
    <scope>NUCLEOTIDE SEQUENCE</scope>
    <source>
        <strain evidence="2">KIB01</strain>
    </source>
</reference>
<dbReference type="Proteomes" id="UP001280121">
    <property type="component" value="Unassembled WGS sequence"/>
</dbReference>
<name>A0AAD9XPK7_9ROSI</name>
<dbReference type="GO" id="GO:0003676">
    <property type="term" value="F:nucleic acid binding"/>
    <property type="evidence" value="ECO:0007669"/>
    <property type="project" value="InterPro"/>
</dbReference>
<dbReference type="Pfam" id="PF13456">
    <property type="entry name" value="RVT_3"/>
    <property type="match status" value="1"/>
</dbReference>
<dbReference type="InterPro" id="IPR002156">
    <property type="entry name" value="RNaseH_domain"/>
</dbReference>
<feature type="domain" description="RNase H type-1" evidence="1">
    <location>
        <begin position="2"/>
        <end position="82"/>
    </location>
</feature>
<accession>A0AAD9XPK7</accession>
<protein>
    <recommendedName>
        <fullName evidence="1">RNase H type-1 domain-containing protein</fullName>
    </recommendedName>
</protein>
<gene>
    <name evidence="2" type="ORF">Ddye_001799</name>
</gene>
<comment type="caution">
    <text evidence="2">The sequence shown here is derived from an EMBL/GenBank/DDBJ whole genome shotgun (WGS) entry which is preliminary data.</text>
</comment>
<evidence type="ECO:0000313" key="3">
    <source>
        <dbReference type="Proteomes" id="UP001280121"/>
    </source>
</evidence>
<dbReference type="EMBL" id="JANJYI010000001">
    <property type="protein sequence ID" value="KAK2663225.1"/>
    <property type="molecule type" value="Genomic_DNA"/>
</dbReference>
<dbReference type="GO" id="GO:0004523">
    <property type="term" value="F:RNA-DNA hybrid ribonuclease activity"/>
    <property type="evidence" value="ECO:0007669"/>
    <property type="project" value="InterPro"/>
</dbReference>
<sequence length="99" mass="10846">MIGEFLALREGLLLAKFHNFQVHVAEVDASLVVSSLNLLGIISGDASYIVNDIRSLFSKVGICKCQTIPKSGNALAHNLTSMSSFSIKERLWLDFSSFL</sequence>
<evidence type="ECO:0000259" key="1">
    <source>
        <dbReference type="Pfam" id="PF13456"/>
    </source>
</evidence>
<dbReference type="PANTHER" id="PTHR47074:SF75">
    <property type="entry name" value="RNASE H TYPE-1 DOMAIN-CONTAINING PROTEIN"/>
    <property type="match status" value="1"/>
</dbReference>
<dbReference type="AlphaFoldDB" id="A0AAD9XPK7"/>
<dbReference type="InterPro" id="IPR052929">
    <property type="entry name" value="RNase_H-like_EbsB-rel"/>
</dbReference>
<evidence type="ECO:0000313" key="2">
    <source>
        <dbReference type="EMBL" id="KAK2663225.1"/>
    </source>
</evidence>
<dbReference type="PANTHER" id="PTHR47074">
    <property type="entry name" value="BNAC02G40300D PROTEIN"/>
    <property type="match status" value="1"/>
</dbReference>
<organism evidence="2 3">
    <name type="scientific">Dipteronia dyeriana</name>
    <dbReference type="NCBI Taxonomy" id="168575"/>
    <lineage>
        <taxon>Eukaryota</taxon>
        <taxon>Viridiplantae</taxon>
        <taxon>Streptophyta</taxon>
        <taxon>Embryophyta</taxon>
        <taxon>Tracheophyta</taxon>
        <taxon>Spermatophyta</taxon>
        <taxon>Magnoliopsida</taxon>
        <taxon>eudicotyledons</taxon>
        <taxon>Gunneridae</taxon>
        <taxon>Pentapetalae</taxon>
        <taxon>rosids</taxon>
        <taxon>malvids</taxon>
        <taxon>Sapindales</taxon>
        <taxon>Sapindaceae</taxon>
        <taxon>Hippocastanoideae</taxon>
        <taxon>Acereae</taxon>
        <taxon>Dipteronia</taxon>
    </lineage>
</organism>
<keyword evidence="3" id="KW-1185">Reference proteome</keyword>